<organism evidence="1">
    <name type="scientific">Timema poppense</name>
    <name type="common">Walking stick</name>
    <dbReference type="NCBI Taxonomy" id="170557"/>
    <lineage>
        <taxon>Eukaryota</taxon>
        <taxon>Metazoa</taxon>
        <taxon>Ecdysozoa</taxon>
        <taxon>Arthropoda</taxon>
        <taxon>Hexapoda</taxon>
        <taxon>Insecta</taxon>
        <taxon>Pterygota</taxon>
        <taxon>Neoptera</taxon>
        <taxon>Polyneoptera</taxon>
        <taxon>Phasmatodea</taxon>
        <taxon>Timematodea</taxon>
        <taxon>Timematoidea</taxon>
        <taxon>Timematidae</taxon>
        <taxon>Timema</taxon>
    </lineage>
</organism>
<reference evidence="1" key="1">
    <citation type="submission" date="2020-11" db="EMBL/GenBank/DDBJ databases">
        <authorList>
            <person name="Tran Van P."/>
        </authorList>
    </citation>
    <scope>NUCLEOTIDE SEQUENCE</scope>
</reference>
<accession>A0A7R9D3Q5</accession>
<name>A0A7R9D3Q5_TIMPO</name>
<sequence>MANYNLVLGITVKTIGRLAHGIMVKLKCERTDFTQQRTPMIHSLTDSLEVQPLQECWALRPLLRQQEKGQIPQRQRHHVLRHSRASDVVFDCCAHAHIGGVWGGKQDCQIERALLLSQCRLWHDVVLSKVVFLNRQLRLAHGAGAHSVRYFIGVSSLDTLQDSSERLASEIAVKMLSMVDLDDDTYAVHGEVTNTDPNEPNVDQKDQPDLISDLSNRLIKAAILPDISKEICPPDMIATELTLLAKTEAESSDTTDVADKAKLLKSTPFRVFSPLLASMIENGMSEVVNEELQKELSPLPVETLVLCVRGVNNGGNPSTMIENSNN</sequence>
<proteinExistence type="predicted"/>
<evidence type="ECO:0000313" key="1">
    <source>
        <dbReference type="EMBL" id="CAD7407294.1"/>
    </source>
</evidence>
<dbReference type="AlphaFoldDB" id="A0A7R9D3Q5"/>
<protein>
    <submittedName>
        <fullName evidence="1">Uncharacterized protein</fullName>
    </submittedName>
</protein>
<dbReference type="EMBL" id="OD003212">
    <property type="protein sequence ID" value="CAD7407294.1"/>
    <property type="molecule type" value="Genomic_DNA"/>
</dbReference>
<gene>
    <name evidence="1" type="ORF">TPSB3V08_LOCUS5811</name>
</gene>